<dbReference type="RefSeq" id="WP_005541149.1">
    <property type="nucleotide sequence ID" value="NZ_JH378833.1"/>
</dbReference>
<proteinExistence type="predicted"/>
<dbReference type="InterPro" id="IPR032369">
    <property type="entry name" value="DUF4872"/>
</dbReference>
<feature type="domain" description="DUF4872" evidence="2">
    <location>
        <begin position="161"/>
        <end position="331"/>
    </location>
</feature>
<feature type="domain" description="Butirosin biosynthesis protein H N-terminal" evidence="1">
    <location>
        <begin position="21"/>
        <end position="149"/>
    </location>
</feature>
<organism evidence="3 4">
    <name type="scientific">Johnsonella ignava ATCC 51276</name>
    <dbReference type="NCBI Taxonomy" id="679200"/>
    <lineage>
        <taxon>Bacteria</taxon>
        <taxon>Bacillati</taxon>
        <taxon>Bacillota</taxon>
        <taxon>Clostridia</taxon>
        <taxon>Lachnospirales</taxon>
        <taxon>Lachnospiraceae</taxon>
        <taxon>Johnsonella</taxon>
    </lineage>
</organism>
<dbReference type="AlphaFoldDB" id="G5GIT8"/>
<dbReference type="PATRIC" id="fig|679200.3.peg.1565"/>
<comment type="caution">
    <text evidence="3">The sequence shown here is derived from an EMBL/GenBank/DDBJ whole genome shotgun (WGS) entry which is preliminary data.</text>
</comment>
<protein>
    <recommendedName>
        <fullName evidence="5">Butirosin biosynthesis protein H N-terminal domain-containing protein</fullName>
    </recommendedName>
</protein>
<sequence>MARHTTEKELLTNIKPFIGQHCETTATGTLLNQLGISLSEPMLFGLGEGLGFIIWNMRNMTFPFIGGRIKTDLVTKNISKNLCLKLITKETSSKRKAWEEVKKLLDNNQAVGLRLDCYYLEYFSNPIHFAGHYVAIIDYDDEKAILVDTAQQGSKVSTSLKSLEAARSAKGAMSSKNLYYTIEKDGDMAVLKDAVITAIQNNARTYLNPPIKNLSYKGIEKASDVIIKWYDSSDNIKEEFGTAVMLMERAGTGGAIFRNIYRDFLKEAYELTENKFIEHSYFKFSEIASDWSDIISLLERVSETKKKSYVLDASEIMKSLARKEKEAMELLINI</sequence>
<evidence type="ECO:0000313" key="3">
    <source>
        <dbReference type="EMBL" id="EHI55342.1"/>
    </source>
</evidence>
<dbReference type="Pfam" id="PF14399">
    <property type="entry name" value="BtrH_N"/>
    <property type="match status" value="1"/>
</dbReference>
<dbReference type="EMBL" id="ACZL01000023">
    <property type="protein sequence ID" value="EHI55342.1"/>
    <property type="molecule type" value="Genomic_DNA"/>
</dbReference>
<evidence type="ECO:0000313" key="4">
    <source>
        <dbReference type="Proteomes" id="UP000003011"/>
    </source>
</evidence>
<keyword evidence="4" id="KW-1185">Reference proteome</keyword>
<dbReference type="HOGENOM" id="CLU_069568_0_0_9"/>
<dbReference type="InterPro" id="IPR026935">
    <property type="entry name" value="BtrH_N"/>
</dbReference>
<dbReference type="Pfam" id="PF16169">
    <property type="entry name" value="DUF4872"/>
    <property type="match status" value="1"/>
</dbReference>
<evidence type="ECO:0000259" key="1">
    <source>
        <dbReference type="Pfam" id="PF14399"/>
    </source>
</evidence>
<dbReference type="eggNOG" id="COG4990">
    <property type="taxonomic scope" value="Bacteria"/>
</dbReference>
<dbReference type="Proteomes" id="UP000003011">
    <property type="component" value="Unassembled WGS sequence"/>
</dbReference>
<name>G5GIT8_9FIRM</name>
<gene>
    <name evidence="3" type="ORF">HMPREF9333_01478</name>
</gene>
<accession>G5GIT8</accession>
<dbReference type="OrthoDB" id="4075615at2"/>
<evidence type="ECO:0000259" key="2">
    <source>
        <dbReference type="Pfam" id="PF16169"/>
    </source>
</evidence>
<dbReference type="STRING" id="679200.HMPREF9333_01478"/>
<reference evidence="3 4" key="1">
    <citation type="submission" date="2011-08" db="EMBL/GenBank/DDBJ databases">
        <title>The Genome Sequence of Johnsonella ignava ATCC 51276.</title>
        <authorList>
            <consortium name="The Broad Institute Genome Sequencing Platform"/>
            <person name="Earl A."/>
            <person name="Ward D."/>
            <person name="Feldgarden M."/>
            <person name="Gevers D."/>
            <person name="Izard J."/>
            <person name="Blanton J.M."/>
            <person name="Baranova O.V."/>
            <person name="Dewhirst F.E."/>
            <person name="Young S.K."/>
            <person name="Zeng Q."/>
            <person name="Gargeya S."/>
            <person name="Fitzgerald M."/>
            <person name="Haas B."/>
            <person name="Abouelleil A."/>
            <person name="Alvarado L."/>
            <person name="Arachchi H.M."/>
            <person name="Berlin A."/>
            <person name="Brown A."/>
            <person name="Chapman S.B."/>
            <person name="Chen Z."/>
            <person name="Dunbar C."/>
            <person name="Freedman E."/>
            <person name="Gearin G."/>
            <person name="Gellesch M."/>
            <person name="Goldberg J."/>
            <person name="Griggs A."/>
            <person name="Gujja S."/>
            <person name="Heiman D."/>
            <person name="Howarth C."/>
            <person name="Larson L."/>
            <person name="Lui A."/>
            <person name="MacDonald P.J.P."/>
            <person name="Montmayeur A."/>
            <person name="Murphy C."/>
            <person name="Neiman D."/>
            <person name="Pearson M."/>
            <person name="Priest M."/>
            <person name="Roberts A."/>
            <person name="Saif S."/>
            <person name="Shea T."/>
            <person name="Shenoy N."/>
            <person name="Sisk P."/>
            <person name="Stolte C."/>
            <person name="Sykes S."/>
            <person name="Wortman J."/>
            <person name="Nusbaum C."/>
            <person name="Birren B."/>
        </authorList>
    </citation>
    <scope>NUCLEOTIDE SEQUENCE [LARGE SCALE GENOMIC DNA]</scope>
    <source>
        <strain evidence="3 4">ATCC 51276</strain>
    </source>
</reference>
<evidence type="ECO:0008006" key="5">
    <source>
        <dbReference type="Google" id="ProtNLM"/>
    </source>
</evidence>